<dbReference type="InterPro" id="IPR036390">
    <property type="entry name" value="WH_DNA-bd_sf"/>
</dbReference>
<keyword evidence="2" id="KW-0678">Repressor</keyword>
<dbReference type="InterPro" id="IPR043135">
    <property type="entry name" value="Fur_C"/>
</dbReference>
<dbReference type="GO" id="GO:0000976">
    <property type="term" value="F:transcription cis-regulatory region binding"/>
    <property type="evidence" value="ECO:0007669"/>
    <property type="project" value="TreeGrafter"/>
</dbReference>
<evidence type="ECO:0000313" key="7">
    <source>
        <dbReference type="EMBL" id="MPM39062.1"/>
    </source>
</evidence>
<evidence type="ECO:0000256" key="6">
    <source>
        <dbReference type="ARBA" id="ARBA00023163"/>
    </source>
</evidence>
<protein>
    <submittedName>
        <fullName evidence="7">Ferric uptake regulation protein</fullName>
    </submittedName>
</protein>
<organism evidence="7">
    <name type="scientific">bioreactor metagenome</name>
    <dbReference type="NCBI Taxonomy" id="1076179"/>
    <lineage>
        <taxon>unclassified sequences</taxon>
        <taxon>metagenomes</taxon>
        <taxon>ecological metagenomes</taxon>
    </lineage>
</organism>
<dbReference type="SUPFAM" id="SSF46785">
    <property type="entry name" value="Winged helix' DNA-binding domain"/>
    <property type="match status" value="1"/>
</dbReference>
<evidence type="ECO:0000256" key="4">
    <source>
        <dbReference type="ARBA" id="ARBA00023015"/>
    </source>
</evidence>
<evidence type="ECO:0000256" key="1">
    <source>
        <dbReference type="ARBA" id="ARBA00007957"/>
    </source>
</evidence>
<dbReference type="CDD" id="cd07153">
    <property type="entry name" value="Fur_like"/>
    <property type="match status" value="1"/>
</dbReference>
<gene>
    <name evidence="7" type="primary">fur_17</name>
    <name evidence="7" type="ORF">SDC9_85693</name>
</gene>
<keyword evidence="6" id="KW-0804">Transcription</keyword>
<dbReference type="AlphaFoldDB" id="A0A644ZDW8"/>
<keyword evidence="3" id="KW-0862">Zinc</keyword>
<keyword evidence="4" id="KW-0805">Transcription regulation</keyword>
<keyword evidence="5" id="KW-0238">DNA-binding</keyword>
<dbReference type="InterPro" id="IPR036388">
    <property type="entry name" value="WH-like_DNA-bd_sf"/>
</dbReference>
<dbReference type="Gene3D" id="3.30.1490.190">
    <property type="match status" value="1"/>
</dbReference>
<name>A0A644ZDW8_9ZZZZ</name>
<evidence type="ECO:0000256" key="5">
    <source>
        <dbReference type="ARBA" id="ARBA00023125"/>
    </source>
</evidence>
<proteinExistence type="inferred from homology"/>
<comment type="caution">
    <text evidence="7">The sequence shown here is derived from an EMBL/GenBank/DDBJ whole genome shotgun (WGS) entry which is preliminary data.</text>
</comment>
<reference evidence="7" key="1">
    <citation type="submission" date="2019-08" db="EMBL/GenBank/DDBJ databases">
        <authorList>
            <person name="Kucharzyk K."/>
            <person name="Murdoch R.W."/>
            <person name="Higgins S."/>
            <person name="Loffler F."/>
        </authorList>
    </citation>
    <scope>NUCLEOTIDE SEQUENCE</scope>
</reference>
<dbReference type="Pfam" id="PF01475">
    <property type="entry name" value="FUR"/>
    <property type="match status" value="1"/>
</dbReference>
<dbReference type="InterPro" id="IPR002481">
    <property type="entry name" value="FUR"/>
</dbReference>
<dbReference type="GO" id="GO:0003700">
    <property type="term" value="F:DNA-binding transcription factor activity"/>
    <property type="evidence" value="ECO:0007669"/>
    <property type="project" value="InterPro"/>
</dbReference>
<evidence type="ECO:0000256" key="3">
    <source>
        <dbReference type="ARBA" id="ARBA00022833"/>
    </source>
</evidence>
<sequence>MAAYKTEQRGQLMDFLKSNPDRQFSAQQIAESLPTPKISLSAIYRNLTALEGAGFINRFTKEGSREIYYQYIQSEHCRDCIHLICMKCGKTIHMEQEITDRLLTDTFEANGFQINRQKTVLYGVCRGCLPRADSCL</sequence>
<dbReference type="EMBL" id="VSSQ01008509">
    <property type="protein sequence ID" value="MPM39062.1"/>
    <property type="molecule type" value="Genomic_DNA"/>
</dbReference>
<dbReference type="PANTHER" id="PTHR33202">
    <property type="entry name" value="ZINC UPTAKE REGULATION PROTEIN"/>
    <property type="match status" value="1"/>
</dbReference>
<dbReference type="Gene3D" id="1.10.10.10">
    <property type="entry name" value="Winged helix-like DNA-binding domain superfamily/Winged helix DNA-binding domain"/>
    <property type="match status" value="1"/>
</dbReference>
<comment type="similarity">
    <text evidence="1">Belongs to the Fur family.</text>
</comment>
<evidence type="ECO:0000256" key="2">
    <source>
        <dbReference type="ARBA" id="ARBA00022491"/>
    </source>
</evidence>
<dbReference type="GO" id="GO:1900376">
    <property type="term" value="P:regulation of secondary metabolite biosynthetic process"/>
    <property type="evidence" value="ECO:0007669"/>
    <property type="project" value="TreeGrafter"/>
</dbReference>
<dbReference type="PANTHER" id="PTHR33202:SF7">
    <property type="entry name" value="FERRIC UPTAKE REGULATION PROTEIN"/>
    <property type="match status" value="1"/>
</dbReference>
<dbReference type="GO" id="GO:0008270">
    <property type="term" value="F:zinc ion binding"/>
    <property type="evidence" value="ECO:0007669"/>
    <property type="project" value="TreeGrafter"/>
</dbReference>
<dbReference type="GO" id="GO:0045892">
    <property type="term" value="P:negative regulation of DNA-templated transcription"/>
    <property type="evidence" value="ECO:0007669"/>
    <property type="project" value="TreeGrafter"/>
</dbReference>
<accession>A0A644ZDW8</accession>